<name>A0A8D8ZAP2_9HEMI</name>
<protein>
    <recommendedName>
        <fullName evidence="1">Helitron helicase-like domain-containing protein</fullName>
    </recommendedName>
</protein>
<sequence>MFSHGEDGYNFSVNLVNPVTGEIVPNKNVSSSDWYAYRIMARAGSNSNHLLLFAALLNQFLVDMYAKIETERLNYLRFNQSKLRAENYVHLQDAIERDGDLHNLGQMVILPSSFTGSPRYMQQRCQDAYGVCAELWKT</sequence>
<evidence type="ECO:0000259" key="1">
    <source>
        <dbReference type="Pfam" id="PF14214"/>
    </source>
</evidence>
<dbReference type="AlphaFoldDB" id="A0A8D8ZAP2"/>
<accession>A0A8D8ZAP2</accession>
<dbReference type="Pfam" id="PF14214">
    <property type="entry name" value="Helitron_like_N"/>
    <property type="match status" value="1"/>
</dbReference>
<reference evidence="2" key="1">
    <citation type="submission" date="2021-05" db="EMBL/GenBank/DDBJ databases">
        <authorList>
            <person name="Alioto T."/>
            <person name="Alioto T."/>
            <person name="Gomez Garrido J."/>
        </authorList>
    </citation>
    <scope>NUCLEOTIDE SEQUENCE</scope>
</reference>
<organism evidence="2">
    <name type="scientific">Cacopsylla melanoneura</name>
    <dbReference type="NCBI Taxonomy" id="428564"/>
    <lineage>
        <taxon>Eukaryota</taxon>
        <taxon>Metazoa</taxon>
        <taxon>Ecdysozoa</taxon>
        <taxon>Arthropoda</taxon>
        <taxon>Hexapoda</taxon>
        <taxon>Insecta</taxon>
        <taxon>Pterygota</taxon>
        <taxon>Neoptera</taxon>
        <taxon>Paraneoptera</taxon>
        <taxon>Hemiptera</taxon>
        <taxon>Sternorrhyncha</taxon>
        <taxon>Psylloidea</taxon>
        <taxon>Psyllidae</taxon>
        <taxon>Psyllinae</taxon>
        <taxon>Cacopsylla</taxon>
    </lineage>
</organism>
<proteinExistence type="predicted"/>
<evidence type="ECO:0000313" key="2">
    <source>
        <dbReference type="EMBL" id="CAG6744188.1"/>
    </source>
</evidence>
<dbReference type="PANTHER" id="PTHR45786:SF74">
    <property type="entry name" value="ATP-DEPENDENT DNA HELICASE"/>
    <property type="match status" value="1"/>
</dbReference>
<dbReference type="InterPro" id="IPR025476">
    <property type="entry name" value="Helitron_helicase-like"/>
</dbReference>
<dbReference type="PANTHER" id="PTHR45786">
    <property type="entry name" value="DNA BINDING PROTEIN-LIKE"/>
    <property type="match status" value="1"/>
</dbReference>
<dbReference type="EMBL" id="HBUF01461846">
    <property type="protein sequence ID" value="CAG6744188.1"/>
    <property type="molecule type" value="Transcribed_RNA"/>
</dbReference>
<feature type="domain" description="Helitron helicase-like" evidence="1">
    <location>
        <begin position="34"/>
        <end position="137"/>
    </location>
</feature>